<proteinExistence type="predicted"/>
<reference evidence="2" key="1">
    <citation type="journal article" date="2015" name="Nature">
        <title>Complex archaea that bridge the gap between prokaryotes and eukaryotes.</title>
        <authorList>
            <person name="Spang A."/>
            <person name="Saw J.H."/>
            <person name="Jorgensen S.L."/>
            <person name="Zaremba-Niedzwiedzka K."/>
            <person name="Martijn J."/>
            <person name="Lind A.E."/>
            <person name="van Eijk R."/>
            <person name="Schleper C."/>
            <person name="Guy L."/>
            <person name="Ettema T.J."/>
        </authorList>
    </citation>
    <scope>NUCLEOTIDE SEQUENCE</scope>
</reference>
<sequence length="519" mass="54469">MGSSYKTQVSRGGLDGSSGFLIRAAGMPHRTTMPSWEKETQFRIFPAPKEGGGWYPARLSAEDNDFSLAVWSEPVARRLGVYEQFTFITRIPGRQGESPTERFCNALIQMIEEKPRDVPEDWVMWPKGGRGQAPKLAKVRNCVFFQGMTIMSQGKTLVNAAGQPAPQFPSMLMGTISMQIFFEQLANKRIQGAQLPPDQLVEQAKTDENARKQLDQYWAAAFALGDWCSLEGGRVVKIYQAPPGDNFQRPHYEIQMAEAVPLQGIEAMVRSFYRPWEELLQFHTAEAQIELLSRAFPPEAVDFVFGHTEFEAALPTSVKGAWHNWKTNQGAWTPGMQPGVAATGAPAPNPPIVGPATVQPTTAVPPSPFSVAPSSAAFPPTPAAASPAPAPAAASPAPAAVPPAPAAASPAPAAVPPAPAAASAPDGARQFDLSGGGQVPGEVADQPLMGSGAFATTPAEFQQPVGAGTPAAAQPTTAAPAGTPAPAAAAGEVDAAKLNAALDDLQKGRDQAAGGNLGG</sequence>
<gene>
    <name evidence="2" type="ORF">LCGC14_0400060</name>
</gene>
<feature type="compositionally biased region" description="Low complexity" evidence="1">
    <location>
        <begin position="466"/>
        <end position="490"/>
    </location>
</feature>
<evidence type="ECO:0000313" key="2">
    <source>
        <dbReference type="EMBL" id="KKN73554.1"/>
    </source>
</evidence>
<feature type="compositionally biased region" description="Low complexity" evidence="1">
    <location>
        <begin position="369"/>
        <end position="398"/>
    </location>
</feature>
<dbReference type="EMBL" id="LAZR01000342">
    <property type="protein sequence ID" value="KKN73554.1"/>
    <property type="molecule type" value="Genomic_DNA"/>
</dbReference>
<comment type="caution">
    <text evidence="2">The sequence shown here is derived from an EMBL/GenBank/DDBJ whole genome shotgun (WGS) entry which is preliminary data.</text>
</comment>
<feature type="region of interest" description="Disordered" evidence="1">
    <location>
        <begin position="329"/>
        <end position="490"/>
    </location>
</feature>
<dbReference type="AlphaFoldDB" id="A0A0F9T2T3"/>
<organism evidence="2">
    <name type="scientific">marine sediment metagenome</name>
    <dbReference type="NCBI Taxonomy" id="412755"/>
    <lineage>
        <taxon>unclassified sequences</taxon>
        <taxon>metagenomes</taxon>
        <taxon>ecological metagenomes</taxon>
    </lineage>
</organism>
<accession>A0A0F9T2T3</accession>
<name>A0A0F9T2T3_9ZZZZ</name>
<protein>
    <submittedName>
        <fullName evidence="2">Uncharacterized protein</fullName>
    </submittedName>
</protein>
<evidence type="ECO:0000256" key="1">
    <source>
        <dbReference type="SAM" id="MobiDB-lite"/>
    </source>
</evidence>